<evidence type="ECO:0008006" key="3">
    <source>
        <dbReference type="Google" id="ProtNLM"/>
    </source>
</evidence>
<evidence type="ECO:0000313" key="1">
    <source>
        <dbReference type="EMBL" id="MFC6441176.1"/>
    </source>
</evidence>
<proteinExistence type="predicted"/>
<dbReference type="Proteomes" id="UP001596364">
    <property type="component" value="Unassembled WGS sequence"/>
</dbReference>
<keyword evidence="2" id="KW-1185">Reference proteome</keyword>
<protein>
    <recommendedName>
        <fullName evidence="3">STAS domain-containing protein</fullName>
    </recommendedName>
</protein>
<gene>
    <name evidence="1" type="ORF">ACFP85_13570</name>
</gene>
<evidence type="ECO:0000313" key="2">
    <source>
        <dbReference type="Proteomes" id="UP001596364"/>
    </source>
</evidence>
<reference evidence="2" key="1">
    <citation type="journal article" date="2019" name="Int. J. Syst. Evol. Microbiol.">
        <title>The Global Catalogue of Microorganisms (GCM) 10K type strain sequencing project: providing services to taxonomists for standard genome sequencing and annotation.</title>
        <authorList>
            <consortium name="The Broad Institute Genomics Platform"/>
            <consortium name="The Broad Institute Genome Sequencing Center for Infectious Disease"/>
            <person name="Wu L."/>
            <person name="Ma J."/>
        </authorList>
    </citation>
    <scope>NUCLEOTIDE SEQUENCE [LARGE SCALE GENOMIC DNA]</scope>
    <source>
        <strain evidence="2">CGMCC 1.16031</strain>
    </source>
</reference>
<dbReference type="EMBL" id="JBHSUS010000001">
    <property type="protein sequence ID" value="MFC6441176.1"/>
    <property type="molecule type" value="Genomic_DNA"/>
</dbReference>
<organism evidence="1 2">
    <name type="scientific">Pseudobowmanella zhangzhouensis</name>
    <dbReference type="NCBI Taxonomy" id="1537679"/>
    <lineage>
        <taxon>Bacteria</taxon>
        <taxon>Pseudomonadati</taxon>
        <taxon>Pseudomonadota</taxon>
        <taxon>Gammaproteobacteria</taxon>
        <taxon>Alteromonadales</taxon>
        <taxon>Alteromonadaceae</taxon>
    </lineage>
</organism>
<dbReference type="RefSeq" id="WP_131258488.1">
    <property type="nucleotide sequence ID" value="NZ_JBHSUS010000001.1"/>
</dbReference>
<comment type="caution">
    <text evidence="1">The sequence shown here is derived from an EMBL/GenBank/DDBJ whole genome shotgun (WGS) entry which is preliminary data.</text>
</comment>
<sequence length="140" mass="15992">MSQRVLKGRNKFGQYQLTLEDDIIVAAFRGVLNDTLAQKYADDMAALAEDLKSAPWAYVCLAESFDATTQTSQQILIDVYRQCQIRNCKLSVYCMRSALGKAQIRQMMQLAGIERDFDKVLFDDADTAKRFAREYLDTLE</sequence>
<accession>A0ABW1XN94</accession>
<name>A0ABW1XN94_9ALTE</name>